<dbReference type="PANTHER" id="PTHR30504">
    <property type="entry name" value="GLUCANS BIOSYNTHESIS PROTEIN"/>
    <property type="match status" value="1"/>
</dbReference>
<comment type="similarity">
    <text evidence="3">Belongs to the OpgD/OpgG family.</text>
</comment>
<keyword evidence="4" id="KW-0732">Signal</keyword>
<dbReference type="SUPFAM" id="SSF81296">
    <property type="entry name" value="E set domains"/>
    <property type="match status" value="1"/>
</dbReference>
<dbReference type="PANTHER" id="PTHR30504:SF2">
    <property type="entry name" value="GLUCANS BIOSYNTHESIS PROTEIN G"/>
    <property type="match status" value="1"/>
</dbReference>
<evidence type="ECO:0000313" key="7">
    <source>
        <dbReference type="EMBL" id="QIB66717.1"/>
    </source>
</evidence>
<dbReference type="Proteomes" id="UP000477680">
    <property type="component" value="Chromosome"/>
</dbReference>
<dbReference type="InterPro" id="IPR014438">
    <property type="entry name" value="Glucan_biosyn_MdoG/MdoD"/>
</dbReference>
<dbReference type="InterPro" id="IPR011013">
    <property type="entry name" value="Gal_mutarotase_sf_dom"/>
</dbReference>
<dbReference type="GO" id="GO:0030246">
    <property type="term" value="F:carbohydrate binding"/>
    <property type="evidence" value="ECO:0007669"/>
    <property type="project" value="InterPro"/>
</dbReference>
<evidence type="ECO:0000256" key="3">
    <source>
        <dbReference type="ARBA" id="ARBA00009284"/>
    </source>
</evidence>
<dbReference type="UniPathway" id="UPA00637"/>
<dbReference type="GO" id="GO:0003824">
    <property type="term" value="F:catalytic activity"/>
    <property type="evidence" value="ECO:0007669"/>
    <property type="project" value="InterPro"/>
</dbReference>
<dbReference type="KEGG" id="kim:G3T16_16260"/>
<keyword evidence="8" id="KW-1185">Reference proteome</keyword>
<organism evidence="7 8">
    <name type="scientific">Kineobactrum salinum</name>
    <dbReference type="NCBI Taxonomy" id="2708301"/>
    <lineage>
        <taxon>Bacteria</taxon>
        <taxon>Pseudomonadati</taxon>
        <taxon>Pseudomonadota</taxon>
        <taxon>Gammaproteobacteria</taxon>
        <taxon>Cellvibrionales</taxon>
        <taxon>Halieaceae</taxon>
        <taxon>Kineobactrum</taxon>
    </lineage>
</organism>
<dbReference type="InterPro" id="IPR013783">
    <property type="entry name" value="Ig-like_fold"/>
</dbReference>
<evidence type="ECO:0000256" key="2">
    <source>
        <dbReference type="ARBA" id="ARBA00005001"/>
    </source>
</evidence>
<accession>A0A6C0U6Y9</accession>
<keyword evidence="5" id="KW-0574">Periplasm</keyword>
<dbReference type="SUPFAM" id="SSF74650">
    <property type="entry name" value="Galactose mutarotase-like"/>
    <property type="match status" value="1"/>
</dbReference>
<dbReference type="InterPro" id="IPR014718">
    <property type="entry name" value="GH-type_carb-bd"/>
</dbReference>
<dbReference type="GO" id="GO:0030288">
    <property type="term" value="C:outer membrane-bounded periplasmic space"/>
    <property type="evidence" value="ECO:0007669"/>
    <property type="project" value="TreeGrafter"/>
</dbReference>
<gene>
    <name evidence="7" type="ORF">G3T16_16260</name>
</gene>
<dbReference type="Gene3D" id="2.70.98.10">
    <property type="match status" value="1"/>
</dbReference>
<evidence type="ECO:0000259" key="6">
    <source>
        <dbReference type="Pfam" id="PF04349"/>
    </source>
</evidence>
<dbReference type="GO" id="GO:0051274">
    <property type="term" value="P:beta-glucan biosynthetic process"/>
    <property type="evidence" value="ECO:0007669"/>
    <property type="project" value="TreeGrafter"/>
</dbReference>
<feature type="domain" description="Glucan biosynthesis periplasmic MdoG C-terminal" evidence="6">
    <location>
        <begin position="38"/>
        <end position="505"/>
    </location>
</feature>
<dbReference type="Gene3D" id="2.60.40.10">
    <property type="entry name" value="Immunoglobulins"/>
    <property type="match status" value="1"/>
</dbReference>
<dbReference type="AlphaFoldDB" id="A0A6C0U6Y9"/>
<sequence length="508" mass="57232">MSVAVTSFRYLIVVLSLCLAMPGSRLLAQAMVEESDNFSRKSVIERARQLSQEPFKSLPQAPKVLSNLDYSDYRKINYQQDAAVWGRSPTRFSIQLFAPGFLYRDLVDINIVENGKSSPLIVSEDSFRVPDPALAKILAEVGKYAGMRLHYPLNSEDYADEFLVFQGASYFRGVSKSQLYGLSARGLAIDVAGPQGEEHPIFRQFWVERPSSSHDSMVVHALLDSERVTGAYRFGIYPGSPLRMDVEVTLFPREDIEHVGLAPLTSMFMHGPLDPADLRDYRPAVHDSGGLAIKRGNGEHIWRPLANPRHLQISAFVDENPEGFGLIQRHRDFGYFQDLEASYHRRPSAWVQPLGDWGKGHVQLVEIPSDSEANDNIVAYWRPDQGLRQGQPFEYAYRLSWPDDVPGKADTARVVRSAGGEKLFSDHHEVMIDYGNLAVDNLEDIVAHAAIQPGRILESRVQPNPAINGIRVFLSLENSEEPVAEMRVDLKRGDEPVAETWLYRWLNE</sequence>
<proteinExistence type="inferred from homology"/>
<evidence type="ECO:0000256" key="5">
    <source>
        <dbReference type="ARBA" id="ARBA00022764"/>
    </source>
</evidence>
<dbReference type="FunFam" id="2.70.98.10:FF:000001">
    <property type="entry name" value="Glucans biosynthesis protein G"/>
    <property type="match status" value="1"/>
</dbReference>
<dbReference type="EMBL" id="CP048711">
    <property type="protein sequence ID" value="QIB66717.1"/>
    <property type="molecule type" value="Genomic_DNA"/>
</dbReference>
<dbReference type="PIRSF" id="PIRSF006281">
    <property type="entry name" value="MdoG"/>
    <property type="match status" value="1"/>
</dbReference>
<dbReference type="Pfam" id="PF04349">
    <property type="entry name" value="MdoG"/>
    <property type="match status" value="1"/>
</dbReference>
<dbReference type="RefSeq" id="WP_163496151.1">
    <property type="nucleotide sequence ID" value="NZ_CP048711.1"/>
</dbReference>
<name>A0A6C0U6Y9_9GAMM</name>
<evidence type="ECO:0000256" key="1">
    <source>
        <dbReference type="ARBA" id="ARBA00004418"/>
    </source>
</evidence>
<comment type="subcellular location">
    <subcellularLocation>
        <location evidence="1">Periplasm</location>
    </subcellularLocation>
</comment>
<dbReference type="InterPro" id="IPR007444">
    <property type="entry name" value="Glucan_biosyn_MdoG_C"/>
</dbReference>
<protein>
    <submittedName>
        <fullName evidence="7">Glucan biosynthesis protein G</fullName>
    </submittedName>
</protein>
<evidence type="ECO:0000256" key="4">
    <source>
        <dbReference type="ARBA" id="ARBA00022729"/>
    </source>
</evidence>
<dbReference type="InterPro" id="IPR014756">
    <property type="entry name" value="Ig_E-set"/>
</dbReference>
<reference evidence="7 8" key="1">
    <citation type="submission" date="2020-02" db="EMBL/GenBank/DDBJ databases">
        <title>Genome sequencing for Kineobactrum sp. M2.</title>
        <authorList>
            <person name="Park S.-J."/>
        </authorList>
    </citation>
    <scope>NUCLEOTIDE SEQUENCE [LARGE SCALE GENOMIC DNA]</scope>
    <source>
        <strain evidence="7 8">M2</strain>
    </source>
</reference>
<evidence type="ECO:0000313" key="8">
    <source>
        <dbReference type="Proteomes" id="UP000477680"/>
    </source>
</evidence>
<comment type="pathway">
    <text evidence="2">Glycan metabolism; osmoregulated periplasmic glucan (OPG) biosynthesis.</text>
</comment>